<evidence type="ECO:0000256" key="1">
    <source>
        <dbReference type="SAM" id="MobiDB-lite"/>
    </source>
</evidence>
<feature type="compositionally biased region" description="Polar residues" evidence="1">
    <location>
        <begin position="607"/>
        <end position="622"/>
    </location>
</feature>
<reference evidence="3" key="1">
    <citation type="submission" date="2020-03" db="EMBL/GenBank/DDBJ databases">
        <title>Site-based positive gene gene selection in Geosmithia morbida across the United States reveals a broad range of putative effectors and factors for local host and environmental adapation.</title>
        <authorList>
            <person name="Onufrak A."/>
            <person name="Murdoch R.W."/>
            <person name="Gazis R."/>
            <person name="Huff M."/>
            <person name="Staton M."/>
            <person name="Klingeman W."/>
            <person name="Hadziabdic D."/>
        </authorList>
    </citation>
    <scope>NUCLEOTIDE SEQUENCE</scope>
    <source>
        <strain evidence="3">1262</strain>
    </source>
</reference>
<dbReference type="Proteomes" id="UP000749293">
    <property type="component" value="Unassembled WGS sequence"/>
</dbReference>
<dbReference type="InterPro" id="IPR024436">
    <property type="entry name" value="DUF3824"/>
</dbReference>
<gene>
    <name evidence="3" type="ORF">GMORB2_3468</name>
</gene>
<proteinExistence type="predicted"/>
<evidence type="ECO:0000313" key="3">
    <source>
        <dbReference type="EMBL" id="KAF4120057.1"/>
    </source>
</evidence>
<protein>
    <recommendedName>
        <fullName evidence="2">DUF3824 domain-containing protein</fullName>
    </recommendedName>
</protein>
<feature type="region of interest" description="Disordered" evidence="1">
    <location>
        <begin position="388"/>
        <end position="683"/>
    </location>
</feature>
<keyword evidence="4" id="KW-1185">Reference proteome</keyword>
<dbReference type="RefSeq" id="XP_035318709.1">
    <property type="nucleotide sequence ID" value="XM_035465444.1"/>
</dbReference>
<feature type="compositionally biased region" description="Polar residues" evidence="1">
    <location>
        <begin position="666"/>
        <end position="683"/>
    </location>
</feature>
<dbReference type="PANTHER" id="PTHR35487">
    <property type="entry name" value="DUF3824 DOMAIN-CONTAINING PROTEIN"/>
    <property type="match status" value="1"/>
</dbReference>
<evidence type="ECO:0000259" key="2">
    <source>
        <dbReference type="Pfam" id="PF12868"/>
    </source>
</evidence>
<evidence type="ECO:0000313" key="4">
    <source>
        <dbReference type="Proteomes" id="UP000749293"/>
    </source>
</evidence>
<feature type="compositionally biased region" description="Polar residues" evidence="1">
    <location>
        <begin position="491"/>
        <end position="501"/>
    </location>
</feature>
<feature type="region of interest" description="Disordered" evidence="1">
    <location>
        <begin position="200"/>
        <end position="240"/>
    </location>
</feature>
<comment type="caution">
    <text evidence="3">The sequence shown here is derived from an EMBL/GenBank/DDBJ whole genome shotgun (WGS) entry which is preliminary data.</text>
</comment>
<dbReference type="GeneID" id="55969696"/>
<feature type="region of interest" description="Disordered" evidence="1">
    <location>
        <begin position="111"/>
        <end position="149"/>
    </location>
</feature>
<feature type="domain" description="DUF3824" evidence="2">
    <location>
        <begin position="368"/>
        <end position="423"/>
    </location>
</feature>
<dbReference type="EMBL" id="JAANYQ010000019">
    <property type="protein sequence ID" value="KAF4120057.1"/>
    <property type="molecule type" value="Genomic_DNA"/>
</dbReference>
<sequence length="683" mass="77025">MGDVHHGSRYKEYDDQSDDDGYSRTTVRRYKVKPGRNGNQHQEVVEVGEDYRPQHSEKEHRSHDDYQLQDGYEYDSQSRQPDGVKVQRQYADHWDHDRGYDVERYRKETEYYTPRPELSSEHHHRRDRDHGHDHYVPESPRTAVDDHYRHDYDPNFMVLRNKDHRHGRELAPRDRFNDDYYYHRESRRLDPDRERTHALARYDRYRRDQGYSSDEGDHRTRRRLARRERSESPPHHKRELAIGALAGAGLTALINSRLGEDGELPEHRGQKVLAGGTLGLLGTEALRRAHSAYGDRFHDHSPDSHSSLKKGLSVAAVALAAAGAANAPYSRSASRGRSLSTAAKAAFGAAATAGIANHIRSKSRGGSRSKSRLRRVAEMGGAAALAGVAGKAYQHHQKKKSRSAERSRDLGGDDEESDHGHNHRRSSHARSSRTRSRSTARSLHRSDAGSEPQLGLVEYGHGPLSPSQRSEQQTYEDEERRHRRRKRRGSPGQSDYESTDASSWRSRSRSRIRDMAAAGATALGIKEYKDKKDQEKREWREQRDERTFDPDQDSRPPRQRSRRRHNEEPDDYFDDPPPRHGSPPVASGGGAYYPPYPATPGSGATSGGYTQFPTADPQQTYIPQDYTGYPPPPAPVPPPAGQPPSASGYVPPPPPQGTPRHDATLDNVSPDATVTRGQGTEGA</sequence>
<feature type="compositionally biased region" description="Basic and acidic residues" evidence="1">
    <location>
        <begin position="200"/>
        <end position="209"/>
    </location>
</feature>
<feature type="compositionally biased region" description="Basic and acidic residues" evidence="1">
    <location>
        <begin position="1"/>
        <end position="14"/>
    </location>
</feature>
<feature type="compositionally biased region" description="Pro residues" evidence="1">
    <location>
        <begin position="629"/>
        <end position="642"/>
    </location>
</feature>
<dbReference type="AlphaFoldDB" id="A0A9P4YP95"/>
<dbReference type="PANTHER" id="PTHR35487:SF1">
    <property type="entry name" value="DUF3824 DOMAIN-CONTAINING PROTEIN"/>
    <property type="match status" value="1"/>
</dbReference>
<feature type="region of interest" description="Disordered" evidence="1">
    <location>
        <begin position="1"/>
        <end position="93"/>
    </location>
</feature>
<organism evidence="3 4">
    <name type="scientific">Geosmithia morbida</name>
    <dbReference type="NCBI Taxonomy" id="1094350"/>
    <lineage>
        <taxon>Eukaryota</taxon>
        <taxon>Fungi</taxon>
        <taxon>Dikarya</taxon>
        <taxon>Ascomycota</taxon>
        <taxon>Pezizomycotina</taxon>
        <taxon>Sordariomycetes</taxon>
        <taxon>Hypocreomycetidae</taxon>
        <taxon>Hypocreales</taxon>
        <taxon>Bionectriaceae</taxon>
        <taxon>Geosmithia</taxon>
    </lineage>
</organism>
<feature type="compositionally biased region" description="Basic and acidic residues" evidence="1">
    <location>
        <begin position="49"/>
        <end position="66"/>
    </location>
</feature>
<name>A0A9P4YP95_9HYPO</name>
<dbReference type="Pfam" id="PF12868">
    <property type="entry name" value="DUF3824"/>
    <property type="match status" value="2"/>
</dbReference>
<feature type="domain" description="DUF3824" evidence="2">
    <location>
        <begin position="507"/>
        <end position="651"/>
    </location>
</feature>
<feature type="compositionally biased region" description="Basic and acidic residues" evidence="1">
    <location>
        <begin position="526"/>
        <end position="556"/>
    </location>
</feature>
<dbReference type="OrthoDB" id="3561737at2759"/>
<accession>A0A9P4YP95</accession>
<feature type="compositionally biased region" description="Basic residues" evidence="1">
    <location>
        <begin position="421"/>
        <end position="438"/>
    </location>
</feature>
<feature type="compositionally biased region" description="Basic and acidic residues" evidence="1">
    <location>
        <begin position="402"/>
        <end position="411"/>
    </location>
</feature>